<dbReference type="Gene3D" id="2.30.130.30">
    <property type="entry name" value="Hypothetical protein"/>
    <property type="match status" value="1"/>
</dbReference>
<dbReference type="AlphaFoldDB" id="A0A0F8XB99"/>
<comment type="caution">
    <text evidence="1">The sequence shown here is derived from an EMBL/GenBank/DDBJ whole genome shotgun (WGS) entry which is preliminary data.</text>
</comment>
<dbReference type="InterPro" id="IPR032345">
    <property type="entry name" value="PnbB"/>
</dbReference>
<reference evidence="1" key="1">
    <citation type="journal article" date="2015" name="Nature">
        <title>Complex archaea that bridge the gap between prokaryotes and eukaryotes.</title>
        <authorList>
            <person name="Spang A."/>
            <person name="Saw J.H."/>
            <person name="Jorgensen S.L."/>
            <person name="Zaremba-Niedzwiedzka K."/>
            <person name="Martijn J."/>
            <person name="Lind A.E."/>
            <person name="van Eijk R."/>
            <person name="Schleper C."/>
            <person name="Guy L."/>
            <person name="Ettema T.J."/>
        </authorList>
    </citation>
    <scope>NUCLEOTIDE SEQUENCE</scope>
</reference>
<proteinExistence type="predicted"/>
<feature type="non-terminal residue" evidence="1">
    <location>
        <position position="1"/>
    </location>
</feature>
<dbReference type="InterPro" id="IPR015947">
    <property type="entry name" value="PUA-like_sf"/>
</dbReference>
<protein>
    <submittedName>
        <fullName evidence="1">Uncharacterized protein</fullName>
    </submittedName>
</protein>
<dbReference type="EMBL" id="LAZR01060098">
    <property type="protein sequence ID" value="KKK66397.1"/>
    <property type="molecule type" value="Genomic_DNA"/>
</dbReference>
<sequence>QRPEGADSSNDLPMLAITIHPPWTWAILHAGKAVENRNWLPPRVMLGKRIAIHAGKTIDHNLADALNRKFPPGGAAFKAIESACHAAIEAGWMCSQGGEGRRYGRVVDPGPDSHDLSVDVVQLRDIAGPHHAHPTGEVCMVMPTTPDAKFDGIGAGWCVYEPGSAHHPTFTDGEALVLYLLPDGQINFTKT</sequence>
<dbReference type="SUPFAM" id="SSF88697">
    <property type="entry name" value="PUA domain-like"/>
    <property type="match status" value="1"/>
</dbReference>
<dbReference type="Pfam" id="PF16155">
    <property type="entry name" value="PnbB"/>
    <property type="match status" value="1"/>
</dbReference>
<evidence type="ECO:0000313" key="1">
    <source>
        <dbReference type="EMBL" id="KKK66397.1"/>
    </source>
</evidence>
<accession>A0A0F8XB99</accession>
<name>A0A0F8XB99_9ZZZZ</name>
<organism evidence="1">
    <name type="scientific">marine sediment metagenome</name>
    <dbReference type="NCBI Taxonomy" id="412755"/>
    <lineage>
        <taxon>unclassified sequences</taxon>
        <taxon>metagenomes</taxon>
        <taxon>ecological metagenomes</taxon>
    </lineage>
</organism>
<gene>
    <name evidence="1" type="ORF">LCGC14_2964510</name>
</gene>